<dbReference type="InterPro" id="IPR008526">
    <property type="entry name" value="YedI"/>
</dbReference>
<feature type="transmembrane region" description="Helical" evidence="1">
    <location>
        <begin position="174"/>
        <end position="196"/>
    </location>
</feature>
<sequence>MAGSSLLVLIDDIATVLDDVSVMTKVAAKKTAGVLGDDLALNAQQVTGVRAEREIPVVWAVAKGSFLNKLILVPAALLISAFIPWAVTPLLMLGGAFLCFEGFEKLAHKFLHSKEEDQAEHAALSEAVADPAVDLVAFEQGKIKGAVRTDFILSAEIIAITLGTVADAPLTQQIIVLSGIAIVMTIGVYGLVAGIVKLDDLGLWLTQKASRAAQAVGNGILRAAPYMMKSLSVIGTAAMFLVGGGILVHGVAPLHHAIEAFSEGRGGVLTSTLLNAGVGIVAGAVVLAVVAVIAKLWRSVKG</sequence>
<keyword evidence="1" id="KW-1133">Transmembrane helix</keyword>
<dbReference type="AlphaFoldDB" id="A0A411MGD7"/>
<dbReference type="GO" id="GO:0005886">
    <property type="term" value="C:plasma membrane"/>
    <property type="evidence" value="ECO:0007669"/>
    <property type="project" value="TreeGrafter"/>
</dbReference>
<name>A0A411MGD7_9PSED</name>
<organism evidence="2 3">
    <name type="scientific">Pseudomonas tructae</name>
    <dbReference type="NCBI Taxonomy" id="2518644"/>
    <lineage>
        <taxon>Bacteria</taxon>
        <taxon>Pseudomonadati</taxon>
        <taxon>Pseudomonadota</taxon>
        <taxon>Gammaproteobacteria</taxon>
        <taxon>Pseudomonadales</taxon>
        <taxon>Pseudomonadaceae</taxon>
        <taxon>Pseudomonas</taxon>
    </lineage>
</organism>
<dbReference type="PIRSF" id="PIRSF016660">
    <property type="entry name" value="YedI"/>
    <property type="match status" value="1"/>
</dbReference>
<dbReference type="EMBL" id="CP035952">
    <property type="protein sequence ID" value="QBF25932.1"/>
    <property type="molecule type" value="Genomic_DNA"/>
</dbReference>
<evidence type="ECO:0000313" key="3">
    <source>
        <dbReference type="Proteomes" id="UP000291130"/>
    </source>
</evidence>
<protein>
    <submittedName>
        <fullName evidence="2">DUF808 domain-containing protein</fullName>
    </submittedName>
</protein>
<dbReference type="PANTHER" id="PTHR30503">
    <property type="entry name" value="INNER MEMBRANE PROTEIN YEDI"/>
    <property type="match status" value="1"/>
</dbReference>
<feature type="transmembrane region" description="Helical" evidence="1">
    <location>
        <begin position="71"/>
        <end position="100"/>
    </location>
</feature>
<keyword evidence="1" id="KW-0472">Membrane</keyword>
<keyword evidence="1" id="KW-0812">Transmembrane</keyword>
<proteinExistence type="predicted"/>
<gene>
    <name evidence="2" type="ORF">EXN22_09555</name>
</gene>
<evidence type="ECO:0000313" key="2">
    <source>
        <dbReference type="EMBL" id="QBF25932.1"/>
    </source>
</evidence>
<reference evidence="2 3" key="1">
    <citation type="submission" date="2019-02" db="EMBL/GenBank/DDBJ databases">
        <title>Complete genome sequence of Pseudomonas sp. SNU WT1 isolated from rainbow trout.</title>
        <authorList>
            <person name="Oh W.T."/>
            <person name="Park S.C."/>
        </authorList>
    </citation>
    <scope>NUCLEOTIDE SEQUENCE [LARGE SCALE GENOMIC DNA]</scope>
    <source>
        <strain evidence="2 3">SNU WT1</strain>
    </source>
</reference>
<dbReference type="Proteomes" id="UP000291130">
    <property type="component" value="Chromosome"/>
</dbReference>
<evidence type="ECO:0000256" key="1">
    <source>
        <dbReference type="SAM" id="Phobius"/>
    </source>
</evidence>
<dbReference type="OrthoDB" id="9814178at2"/>
<dbReference type="PANTHER" id="PTHR30503:SF3">
    <property type="entry name" value="INNER MEMBRANE PROTEIN YEDI"/>
    <property type="match status" value="1"/>
</dbReference>
<dbReference type="Pfam" id="PF05661">
    <property type="entry name" value="DUF808"/>
    <property type="match status" value="1"/>
</dbReference>
<feature type="transmembrane region" description="Helical" evidence="1">
    <location>
        <begin position="231"/>
        <end position="252"/>
    </location>
</feature>
<accession>A0A411MGD7</accession>
<keyword evidence="3" id="KW-1185">Reference proteome</keyword>
<dbReference type="RefSeq" id="WP_130263824.1">
    <property type="nucleotide sequence ID" value="NZ_CP035952.1"/>
</dbReference>
<feature type="transmembrane region" description="Helical" evidence="1">
    <location>
        <begin position="151"/>
        <end position="168"/>
    </location>
</feature>
<dbReference type="KEGG" id="ptk:EXN22_09555"/>
<feature type="transmembrane region" description="Helical" evidence="1">
    <location>
        <begin position="272"/>
        <end position="297"/>
    </location>
</feature>